<comment type="caution">
    <text evidence="1">The sequence shown here is derived from an EMBL/GenBank/DDBJ whole genome shotgun (WGS) entry which is preliminary data.</text>
</comment>
<evidence type="ECO:0000313" key="2">
    <source>
        <dbReference type="Proteomes" id="UP000299102"/>
    </source>
</evidence>
<reference evidence="1 2" key="1">
    <citation type="journal article" date="2019" name="Commun. Biol.">
        <title>The bagworm genome reveals a unique fibroin gene that provides high tensile strength.</title>
        <authorList>
            <person name="Kono N."/>
            <person name="Nakamura H."/>
            <person name="Ohtoshi R."/>
            <person name="Tomita M."/>
            <person name="Numata K."/>
            <person name="Arakawa K."/>
        </authorList>
    </citation>
    <scope>NUCLEOTIDE SEQUENCE [LARGE SCALE GENOMIC DNA]</scope>
</reference>
<accession>A0A4C1SQI3</accession>
<proteinExistence type="predicted"/>
<dbReference type="EMBL" id="BGZK01003747">
    <property type="protein sequence ID" value="GBP04245.1"/>
    <property type="molecule type" value="Genomic_DNA"/>
</dbReference>
<dbReference type="Proteomes" id="UP000299102">
    <property type="component" value="Unassembled WGS sequence"/>
</dbReference>
<dbReference type="AlphaFoldDB" id="A0A4C1SQI3"/>
<protein>
    <submittedName>
        <fullName evidence="1">Uncharacterized protein</fullName>
    </submittedName>
</protein>
<organism evidence="1 2">
    <name type="scientific">Eumeta variegata</name>
    <name type="common">Bagworm moth</name>
    <name type="synonym">Eumeta japonica</name>
    <dbReference type="NCBI Taxonomy" id="151549"/>
    <lineage>
        <taxon>Eukaryota</taxon>
        <taxon>Metazoa</taxon>
        <taxon>Ecdysozoa</taxon>
        <taxon>Arthropoda</taxon>
        <taxon>Hexapoda</taxon>
        <taxon>Insecta</taxon>
        <taxon>Pterygota</taxon>
        <taxon>Neoptera</taxon>
        <taxon>Endopterygota</taxon>
        <taxon>Lepidoptera</taxon>
        <taxon>Glossata</taxon>
        <taxon>Ditrysia</taxon>
        <taxon>Tineoidea</taxon>
        <taxon>Psychidae</taxon>
        <taxon>Oiketicinae</taxon>
        <taxon>Eumeta</taxon>
    </lineage>
</organism>
<sequence>MPSKFRSPEWYIKTINLYIARSLRISHASLTSIKLLMQGLILPYEIRLRECALRQADSNFRQGPAARCRVQNGVFISAFRSRDKQSSPLILINTFFLRRTDDPSDTSEYILTHWTHQIKARRIHQSMPPEESLGRERVDSLTHRFIFVAADYARKVSGPFYGSKVWPDNVADVRAITLSWTEI</sequence>
<keyword evidence="2" id="KW-1185">Reference proteome</keyword>
<gene>
    <name evidence="1" type="ORF">EVAR_68446_1</name>
</gene>
<evidence type="ECO:0000313" key="1">
    <source>
        <dbReference type="EMBL" id="GBP04245.1"/>
    </source>
</evidence>
<name>A0A4C1SQI3_EUMVA</name>